<keyword evidence="3" id="KW-0998">Cell outer membrane</keyword>
<name>A0A6H9RX20_9PSED</name>
<proteinExistence type="predicted"/>
<evidence type="ECO:0000256" key="2">
    <source>
        <dbReference type="ARBA" id="ARBA00023136"/>
    </source>
</evidence>
<protein>
    <submittedName>
        <fullName evidence="5">TonB-dependent siderophore receptor</fullName>
    </submittedName>
</protein>
<evidence type="ECO:0000256" key="3">
    <source>
        <dbReference type="ARBA" id="ARBA00023237"/>
    </source>
</evidence>
<dbReference type="Proteomes" id="UP000423257">
    <property type="component" value="Unassembled WGS sequence"/>
</dbReference>
<keyword evidence="1" id="KW-0813">Transport</keyword>
<dbReference type="Pfam" id="PF07660">
    <property type="entry name" value="STN"/>
    <property type="match status" value="1"/>
</dbReference>
<dbReference type="Gene3D" id="3.55.50.30">
    <property type="match status" value="1"/>
</dbReference>
<dbReference type="AlphaFoldDB" id="A0A6H9RX20"/>
<feature type="non-terminal residue" evidence="5">
    <location>
        <position position="145"/>
    </location>
</feature>
<evidence type="ECO:0000256" key="1">
    <source>
        <dbReference type="ARBA" id="ARBA00022448"/>
    </source>
</evidence>
<comment type="caution">
    <text evidence="5">The sequence shown here is derived from an EMBL/GenBank/DDBJ whole genome shotgun (WGS) entry which is preliminary data.</text>
</comment>
<sequence length="145" mass="14686">MSRPLDTLLRPSLLAIAIAFATPFASGPLLAAEQTSSVRTYNLPAAPLASTLNQIAGQAGLALSLNPSLASGKTSAPVQGQFDATGALREALRGTGLQLEQSSAGTYSLMAVPEGVMALPETSVIGAGLSETAWGPTEGYVATRT</sequence>
<reference evidence="5 6" key="1">
    <citation type="submission" date="2019-09" db="EMBL/GenBank/DDBJ databases">
        <title>Draft genome sequences of 48 bacterial type strains from the CCUG.</title>
        <authorList>
            <person name="Tunovic T."/>
            <person name="Pineiro-Iglesias B."/>
            <person name="Unosson C."/>
            <person name="Inganas E."/>
            <person name="Ohlen M."/>
            <person name="Cardew S."/>
            <person name="Jensie-Markopoulos S."/>
            <person name="Salva-Serra F."/>
            <person name="Jaen-Luchoro D."/>
            <person name="Karlsson R."/>
            <person name="Svensson-Stadler L."/>
            <person name="Chun J."/>
            <person name="Moore E."/>
        </authorList>
    </citation>
    <scope>NUCLEOTIDE SEQUENCE [LARGE SCALE GENOMIC DNA]</scope>
    <source>
        <strain evidence="5 6">CCUG 51524</strain>
    </source>
</reference>
<accession>A0A6H9RX20</accession>
<dbReference type="GO" id="GO:0019867">
    <property type="term" value="C:outer membrane"/>
    <property type="evidence" value="ECO:0007669"/>
    <property type="project" value="InterPro"/>
</dbReference>
<keyword evidence="2" id="KW-0472">Membrane</keyword>
<organism evidence="5 6">
    <name type="scientific">Pseudomonas palleroniana</name>
    <dbReference type="NCBI Taxonomy" id="191390"/>
    <lineage>
        <taxon>Bacteria</taxon>
        <taxon>Pseudomonadati</taxon>
        <taxon>Pseudomonadota</taxon>
        <taxon>Gammaproteobacteria</taxon>
        <taxon>Pseudomonadales</taxon>
        <taxon>Pseudomonadaceae</taxon>
        <taxon>Pseudomonas</taxon>
    </lineage>
</organism>
<evidence type="ECO:0000259" key="4">
    <source>
        <dbReference type="SMART" id="SM00965"/>
    </source>
</evidence>
<dbReference type="InterPro" id="IPR011662">
    <property type="entry name" value="Secretin/TonB_short_N"/>
</dbReference>
<evidence type="ECO:0000313" key="5">
    <source>
        <dbReference type="EMBL" id="KAB0545202.1"/>
    </source>
</evidence>
<gene>
    <name evidence="5" type="ORF">F7R03_30645</name>
</gene>
<dbReference type="RefSeq" id="WP_212613555.1">
    <property type="nucleotide sequence ID" value="NZ_VZPQ01000505.1"/>
</dbReference>
<dbReference type="SMART" id="SM00965">
    <property type="entry name" value="STN"/>
    <property type="match status" value="1"/>
</dbReference>
<dbReference type="EMBL" id="VZPQ01000505">
    <property type="protein sequence ID" value="KAB0545202.1"/>
    <property type="molecule type" value="Genomic_DNA"/>
</dbReference>
<evidence type="ECO:0000313" key="6">
    <source>
        <dbReference type="Proteomes" id="UP000423257"/>
    </source>
</evidence>
<feature type="domain" description="Secretin/TonB short N-terminal" evidence="4">
    <location>
        <begin position="61"/>
        <end position="112"/>
    </location>
</feature>
<keyword evidence="5" id="KW-0675">Receptor</keyword>